<dbReference type="Proteomes" id="UP000184485">
    <property type="component" value="Unassembled WGS sequence"/>
</dbReference>
<dbReference type="Pfam" id="PF08239">
    <property type="entry name" value="SH3_3"/>
    <property type="match status" value="1"/>
</dbReference>
<feature type="region of interest" description="Disordered" evidence="1">
    <location>
        <begin position="91"/>
        <end position="170"/>
    </location>
</feature>
<feature type="compositionally biased region" description="Low complexity" evidence="1">
    <location>
        <begin position="368"/>
        <end position="379"/>
    </location>
</feature>
<dbReference type="EMBL" id="FQUP01000002">
    <property type="protein sequence ID" value="SHF62766.1"/>
    <property type="molecule type" value="Genomic_DNA"/>
</dbReference>
<dbReference type="AlphaFoldDB" id="A0A1M5D6Y1"/>
<feature type="domain" description="SH3b" evidence="2">
    <location>
        <begin position="432"/>
        <end position="482"/>
    </location>
</feature>
<accession>A0A1M5D6Y1</accession>
<feature type="region of interest" description="Disordered" evidence="1">
    <location>
        <begin position="1"/>
        <end position="20"/>
    </location>
</feature>
<keyword evidence="4" id="KW-1185">Reference proteome</keyword>
<dbReference type="InterPro" id="IPR003646">
    <property type="entry name" value="SH3-like_bac-type"/>
</dbReference>
<dbReference type="RefSeq" id="WP_073053257.1">
    <property type="nucleotide sequence ID" value="NZ_FQUP01000002.1"/>
</dbReference>
<feature type="region of interest" description="Disordered" evidence="1">
    <location>
        <begin position="186"/>
        <end position="235"/>
    </location>
</feature>
<evidence type="ECO:0000313" key="4">
    <source>
        <dbReference type="Proteomes" id="UP000184485"/>
    </source>
</evidence>
<feature type="compositionally biased region" description="Pro residues" evidence="1">
    <location>
        <begin position="100"/>
        <end position="115"/>
    </location>
</feature>
<sequence>MTPPGKSAALRVPLRSASADTGAAGFEAAVRNAAAARLRPRSADGARDKLVAFPGFEPSQPAAQASEAAPDLGGELEAALMSDLQSMVALFDEVARTPTEPAPQAPAASPPPAAALPPEASEPDQEALDRLLASIRQSDRDARRAAPAVPEPDLDHPDFPRGSFNEDDIGSEPIAYVPVAGSAVARSPATEAPMPKRNPNSPRPGGREDRLNSPLPRARKAAASPAAASRIASKSEPVPALRLPMPGARRAYVKPVIAVSLLILLATVGAGMTIRALTARNDTAPSEATAAPATAAPAAAVAAAEPAKVDDKPAATDTGSAPTTIAKIETQPMAATPEVEAPARAAVDNTAQHTVPAEMTQPTVMQVTPSLSPTAPLPSGETPSETPVADLAAMDPAPAAPTPSETVATPKPASVGGVSAGSVKPGAGRIASGVKLRTNPDNGAPVIAVLGQGTAVQIVSCKGWCEVVAGDKRGFVYQKFLSAAGG</sequence>
<name>A0A1M5D6Y1_9HYPH</name>
<feature type="compositionally biased region" description="Low complexity" evidence="1">
    <location>
        <begin position="213"/>
        <end position="235"/>
    </location>
</feature>
<evidence type="ECO:0000313" key="3">
    <source>
        <dbReference type="EMBL" id="SHF62766.1"/>
    </source>
</evidence>
<evidence type="ECO:0000259" key="2">
    <source>
        <dbReference type="Pfam" id="PF08239"/>
    </source>
</evidence>
<organism evidence="3 4">
    <name type="scientific">Kaistia soli DSM 19436</name>
    <dbReference type="NCBI Taxonomy" id="1122133"/>
    <lineage>
        <taxon>Bacteria</taxon>
        <taxon>Pseudomonadati</taxon>
        <taxon>Pseudomonadota</taxon>
        <taxon>Alphaproteobacteria</taxon>
        <taxon>Hyphomicrobiales</taxon>
        <taxon>Kaistiaceae</taxon>
        <taxon>Kaistia</taxon>
    </lineage>
</organism>
<protein>
    <submittedName>
        <fullName evidence="3">SH3 domain-containing protein</fullName>
    </submittedName>
</protein>
<dbReference type="STRING" id="1122133.SAMN02745157_2582"/>
<feature type="compositionally biased region" description="Low complexity" evidence="1">
    <location>
        <begin position="387"/>
        <end position="397"/>
    </location>
</feature>
<proteinExistence type="predicted"/>
<dbReference type="Gene3D" id="2.30.30.40">
    <property type="entry name" value="SH3 Domains"/>
    <property type="match status" value="1"/>
</dbReference>
<feature type="region of interest" description="Disordered" evidence="1">
    <location>
        <begin position="357"/>
        <end position="426"/>
    </location>
</feature>
<dbReference type="OrthoDB" id="8421932at2"/>
<evidence type="ECO:0000256" key="1">
    <source>
        <dbReference type="SAM" id="MobiDB-lite"/>
    </source>
</evidence>
<gene>
    <name evidence="3" type="ORF">SAMN02745157_2582</name>
</gene>
<reference evidence="3 4" key="1">
    <citation type="submission" date="2016-11" db="EMBL/GenBank/DDBJ databases">
        <authorList>
            <person name="Jaros S."/>
            <person name="Januszkiewicz K."/>
            <person name="Wedrychowicz H."/>
        </authorList>
    </citation>
    <scope>NUCLEOTIDE SEQUENCE [LARGE SCALE GENOMIC DNA]</scope>
    <source>
        <strain evidence="3 4">DSM 19436</strain>
    </source>
</reference>